<evidence type="ECO:0000256" key="1">
    <source>
        <dbReference type="ARBA" id="ARBA00022729"/>
    </source>
</evidence>
<evidence type="ECO:0000313" key="4">
    <source>
        <dbReference type="EMBL" id="ODV64542.1"/>
    </source>
</evidence>
<dbReference type="STRING" id="1344418.A0A1D2VSE3"/>
<keyword evidence="5" id="KW-1185">Reference proteome</keyword>
<dbReference type="Proteomes" id="UP000095038">
    <property type="component" value="Unassembled WGS sequence"/>
</dbReference>
<organism evidence="4 5">
    <name type="scientific">Ascoidea rubescens DSM 1968</name>
    <dbReference type="NCBI Taxonomy" id="1344418"/>
    <lineage>
        <taxon>Eukaryota</taxon>
        <taxon>Fungi</taxon>
        <taxon>Dikarya</taxon>
        <taxon>Ascomycota</taxon>
        <taxon>Saccharomycotina</taxon>
        <taxon>Saccharomycetes</taxon>
        <taxon>Ascoideaceae</taxon>
        <taxon>Ascoidea</taxon>
    </lineage>
</organism>
<dbReference type="EMBL" id="KV454475">
    <property type="protein sequence ID" value="ODV64542.1"/>
    <property type="molecule type" value="Genomic_DNA"/>
</dbReference>
<gene>
    <name evidence="4" type="ORF">ASCRUDRAFT_106162</name>
</gene>
<evidence type="ECO:0000256" key="3">
    <source>
        <dbReference type="SAM" id="SignalP"/>
    </source>
</evidence>
<dbReference type="GeneID" id="30962286"/>
<evidence type="ECO:0000256" key="2">
    <source>
        <dbReference type="ARBA" id="ARBA00023180"/>
    </source>
</evidence>
<evidence type="ECO:0000313" key="5">
    <source>
        <dbReference type="Proteomes" id="UP000095038"/>
    </source>
</evidence>
<reference evidence="5" key="1">
    <citation type="submission" date="2016-05" db="EMBL/GenBank/DDBJ databases">
        <title>Comparative genomics of biotechnologically important yeasts.</title>
        <authorList>
            <consortium name="DOE Joint Genome Institute"/>
            <person name="Riley R."/>
            <person name="Haridas S."/>
            <person name="Wolfe K.H."/>
            <person name="Lopes M.R."/>
            <person name="Hittinger C.T."/>
            <person name="Goker M."/>
            <person name="Salamov A."/>
            <person name="Wisecaver J."/>
            <person name="Long T.M."/>
            <person name="Aerts A.L."/>
            <person name="Barry K."/>
            <person name="Choi C."/>
            <person name="Clum A."/>
            <person name="Coughlan A.Y."/>
            <person name="Deshpande S."/>
            <person name="Douglass A.P."/>
            <person name="Hanson S.J."/>
            <person name="Klenk H.-P."/>
            <person name="Labutti K."/>
            <person name="Lapidus A."/>
            <person name="Lindquist E."/>
            <person name="Lipzen A."/>
            <person name="Meier-Kolthoff J.P."/>
            <person name="Ohm R.A."/>
            <person name="Otillar R.P."/>
            <person name="Pangilinan J."/>
            <person name="Peng Y."/>
            <person name="Rokas A."/>
            <person name="Rosa C.A."/>
            <person name="Scheuner C."/>
            <person name="Sibirny A.A."/>
            <person name="Slot J.C."/>
            <person name="Stielow J.B."/>
            <person name="Sun H."/>
            <person name="Kurtzman C.P."/>
            <person name="Blackwell M."/>
            <person name="Grigoriev I.V."/>
            <person name="Jeffries T.W."/>
        </authorList>
    </citation>
    <scope>NUCLEOTIDE SEQUENCE [LARGE SCALE GENOMIC DNA]</scope>
    <source>
        <strain evidence="5">DSM 1968</strain>
    </source>
</reference>
<feature type="signal peptide" evidence="3">
    <location>
        <begin position="1"/>
        <end position="18"/>
    </location>
</feature>
<dbReference type="RefSeq" id="XP_020050849.1">
    <property type="nucleotide sequence ID" value="XM_020188650.1"/>
</dbReference>
<proteinExistence type="predicted"/>
<sequence length="112" mass="11311">MKFTSVLLGALAATLASAKYSNTTITDIGTTVITVTSCESVTVCSEVPVTTGVTVVTTTIQGTVTVYTTFCPLPTETSVPTISIPEVETANVGAKAAFGLGSFFGAAGLLLL</sequence>
<dbReference type="InterPro" id="IPR025928">
    <property type="entry name" value="Flocculin_t3_rpt"/>
</dbReference>
<dbReference type="AlphaFoldDB" id="A0A1D2VSE3"/>
<protein>
    <submittedName>
        <fullName evidence="4">Uncharacterized protein</fullName>
    </submittedName>
</protein>
<dbReference type="InParanoid" id="A0A1D2VSE3"/>
<name>A0A1D2VSE3_9ASCO</name>
<dbReference type="Pfam" id="PF13928">
    <property type="entry name" value="Flocculin_t3"/>
    <property type="match status" value="1"/>
</dbReference>
<keyword evidence="1 3" id="KW-0732">Signal</keyword>
<keyword evidence="2" id="KW-0325">Glycoprotein</keyword>
<accession>A0A1D2VSE3</accession>
<feature type="chain" id="PRO_5008910581" evidence="3">
    <location>
        <begin position="19"/>
        <end position="112"/>
    </location>
</feature>